<dbReference type="Proteomes" id="UP000824072">
    <property type="component" value="Unassembled WGS sequence"/>
</dbReference>
<evidence type="ECO:0000313" key="12">
    <source>
        <dbReference type="Proteomes" id="UP000824072"/>
    </source>
</evidence>
<comment type="caution">
    <text evidence="11">The sequence shown here is derived from an EMBL/GenBank/DDBJ whole genome shotgun (WGS) entry which is preliminary data.</text>
</comment>
<evidence type="ECO:0000256" key="1">
    <source>
        <dbReference type="ARBA" id="ARBA00004651"/>
    </source>
</evidence>
<comment type="subcellular location">
    <subcellularLocation>
        <location evidence="1">Cell membrane</location>
        <topology evidence="1">Multi-pass membrane protein</topology>
    </subcellularLocation>
</comment>
<evidence type="ECO:0000256" key="2">
    <source>
        <dbReference type="ARBA" id="ARBA00022448"/>
    </source>
</evidence>
<gene>
    <name evidence="11" type="ORF">IAB02_06570</name>
</gene>
<feature type="transmembrane region" description="Helical" evidence="10">
    <location>
        <begin position="229"/>
        <end position="253"/>
    </location>
</feature>
<evidence type="ECO:0000256" key="3">
    <source>
        <dbReference type="ARBA" id="ARBA00022475"/>
    </source>
</evidence>
<feature type="transmembrane region" description="Helical" evidence="10">
    <location>
        <begin position="192"/>
        <end position="217"/>
    </location>
</feature>
<dbReference type="PANTHER" id="PTHR11795">
    <property type="entry name" value="BRANCHED-CHAIN AMINO ACID TRANSPORT SYSTEM PERMEASE PROTEIN LIVH"/>
    <property type="match status" value="1"/>
</dbReference>
<evidence type="ECO:0000256" key="5">
    <source>
        <dbReference type="ARBA" id="ARBA00022692"/>
    </source>
</evidence>
<dbReference type="GO" id="GO:0005304">
    <property type="term" value="F:L-valine transmembrane transporter activity"/>
    <property type="evidence" value="ECO:0007669"/>
    <property type="project" value="TreeGrafter"/>
</dbReference>
<keyword evidence="2" id="KW-0813">Transport</keyword>
<feature type="transmembrane region" description="Helical" evidence="10">
    <location>
        <begin position="260"/>
        <end position="281"/>
    </location>
</feature>
<evidence type="ECO:0000256" key="8">
    <source>
        <dbReference type="ARBA" id="ARBA00023136"/>
    </source>
</evidence>
<feature type="transmembrane region" description="Helical" evidence="10">
    <location>
        <begin position="98"/>
        <end position="123"/>
    </location>
</feature>
<evidence type="ECO:0000313" key="11">
    <source>
        <dbReference type="EMBL" id="HIU34211.1"/>
    </source>
</evidence>
<keyword evidence="4" id="KW-0997">Cell inner membrane</keyword>
<dbReference type="PANTHER" id="PTHR11795:SF371">
    <property type="entry name" value="HIGH-AFFINITY BRANCHED-CHAIN AMINO ACID TRANSPORT SYSTEM PERMEASE PROTEIN LIVH"/>
    <property type="match status" value="1"/>
</dbReference>
<dbReference type="CDD" id="cd06582">
    <property type="entry name" value="TM_PBP1_LivH_like"/>
    <property type="match status" value="1"/>
</dbReference>
<evidence type="ECO:0000256" key="10">
    <source>
        <dbReference type="SAM" id="Phobius"/>
    </source>
</evidence>
<dbReference type="GO" id="GO:0015190">
    <property type="term" value="F:L-leucine transmembrane transporter activity"/>
    <property type="evidence" value="ECO:0007669"/>
    <property type="project" value="TreeGrafter"/>
</dbReference>
<keyword evidence="5 10" id="KW-0812">Transmembrane</keyword>
<organism evidence="11 12">
    <name type="scientific">Candidatus Pullichristensenella excrementigallinarum</name>
    <dbReference type="NCBI Taxonomy" id="2840907"/>
    <lineage>
        <taxon>Bacteria</taxon>
        <taxon>Bacillati</taxon>
        <taxon>Bacillota</taxon>
        <taxon>Clostridia</taxon>
        <taxon>Candidatus Pullichristensenella</taxon>
    </lineage>
</organism>
<sequence length="295" mass="31387">MGPSYYIQLLIAGISNGAMYAVIAVGWALIFSILKFSNFAHGGTMVCAAYAGMFLSKALGLNLWQTLVLAALCGGLINIVVELISFHRLRRKSKNMTLFFVSSITMGMLLQNIIALKFSGTYYAYPSFFTQRFQKIGNLSFDMANLVMLGVSAAAILALIIVLKYTRLGISIRALSMDARTTSLMGVNVNRVVLATFFVAGALAGIAGVFVGIRTSLTPQIGSLYTVKGFMVCVIGGLGSMNGALFAALILGIVETACGVIMGTSLAPVGTFIFMLVFLFLRPQGLAGNFATEKA</sequence>
<reference evidence="11" key="1">
    <citation type="submission" date="2020-10" db="EMBL/GenBank/DDBJ databases">
        <authorList>
            <person name="Gilroy R."/>
        </authorList>
    </citation>
    <scope>NUCLEOTIDE SEQUENCE</scope>
    <source>
        <strain evidence="11">ChiHcec3-11533</strain>
    </source>
</reference>
<proteinExistence type="inferred from homology"/>
<keyword evidence="8 10" id="KW-0472">Membrane</keyword>
<evidence type="ECO:0000256" key="4">
    <source>
        <dbReference type="ARBA" id="ARBA00022519"/>
    </source>
</evidence>
<dbReference type="GO" id="GO:0015808">
    <property type="term" value="P:L-alanine transport"/>
    <property type="evidence" value="ECO:0007669"/>
    <property type="project" value="TreeGrafter"/>
</dbReference>
<keyword evidence="7 10" id="KW-1133">Transmembrane helix</keyword>
<dbReference type="GO" id="GO:1903806">
    <property type="term" value="P:L-isoleucine import across plasma membrane"/>
    <property type="evidence" value="ECO:0007669"/>
    <property type="project" value="TreeGrafter"/>
</dbReference>
<dbReference type="GO" id="GO:0005886">
    <property type="term" value="C:plasma membrane"/>
    <property type="evidence" value="ECO:0007669"/>
    <property type="project" value="UniProtKB-SubCell"/>
</dbReference>
<reference evidence="11" key="2">
    <citation type="journal article" date="2021" name="PeerJ">
        <title>Extensive microbial diversity within the chicken gut microbiome revealed by metagenomics and culture.</title>
        <authorList>
            <person name="Gilroy R."/>
            <person name="Ravi A."/>
            <person name="Getino M."/>
            <person name="Pursley I."/>
            <person name="Horton D.L."/>
            <person name="Alikhan N.F."/>
            <person name="Baker D."/>
            <person name="Gharbi K."/>
            <person name="Hall N."/>
            <person name="Watson M."/>
            <person name="Adriaenssens E.M."/>
            <person name="Foster-Nyarko E."/>
            <person name="Jarju S."/>
            <person name="Secka A."/>
            <person name="Antonio M."/>
            <person name="Oren A."/>
            <person name="Chaudhuri R.R."/>
            <person name="La Ragione R."/>
            <person name="Hildebrand F."/>
            <person name="Pallen M.J."/>
        </authorList>
    </citation>
    <scope>NUCLEOTIDE SEQUENCE</scope>
    <source>
        <strain evidence="11">ChiHcec3-11533</strain>
    </source>
</reference>
<keyword evidence="6" id="KW-0029">Amino-acid transport</keyword>
<feature type="transmembrane region" description="Helical" evidence="10">
    <location>
        <begin position="6"/>
        <end position="31"/>
    </location>
</feature>
<keyword evidence="3" id="KW-1003">Cell membrane</keyword>
<evidence type="ECO:0000256" key="7">
    <source>
        <dbReference type="ARBA" id="ARBA00022989"/>
    </source>
</evidence>
<dbReference type="EMBL" id="DVMU01000149">
    <property type="protein sequence ID" value="HIU34211.1"/>
    <property type="molecule type" value="Genomic_DNA"/>
</dbReference>
<evidence type="ECO:0000256" key="6">
    <source>
        <dbReference type="ARBA" id="ARBA00022970"/>
    </source>
</evidence>
<accession>A0A9D1LCX8</accession>
<feature type="transmembrane region" description="Helical" evidence="10">
    <location>
        <begin position="143"/>
        <end position="163"/>
    </location>
</feature>
<dbReference type="GO" id="GO:0015188">
    <property type="term" value="F:L-isoleucine transmembrane transporter activity"/>
    <property type="evidence" value="ECO:0007669"/>
    <property type="project" value="TreeGrafter"/>
</dbReference>
<dbReference type="InterPro" id="IPR001851">
    <property type="entry name" value="ABC_transp_permease"/>
</dbReference>
<dbReference type="GO" id="GO:0015192">
    <property type="term" value="F:L-phenylalanine transmembrane transporter activity"/>
    <property type="evidence" value="ECO:0007669"/>
    <property type="project" value="TreeGrafter"/>
</dbReference>
<dbReference type="AlphaFoldDB" id="A0A9D1LCX8"/>
<dbReference type="InterPro" id="IPR052157">
    <property type="entry name" value="BCAA_transport_permease"/>
</dbReference>
<feature type="transmembrane region" description="Helical" evidence="10">
    <location>
        <begin position="67"/>
        <end position="86"/>
    </location>
</feature>
<name>A0A9D1LCX8_9FIRM</name>
<evidence type="ECO:0000256" key="9">
    <source>
        <dbReference type="ARBA" id="ARBA00037998"/>
    </source>
</evidence>
<dbReference type="Pfam" id="PF02653">
    <property type="entry name" value="BPD_transp_2"/>
    <property type="match status" value="1"/>
</dbReference>
<comment type="similarity">
    <text evidence="9">Belongs to the binding-protein-dependent transport system permease family. LivHM subfamily.</text>
</comment>
<dbReference type="GO" id="GO:0042941">
    <property type="term" value="P:D-alanine transmembrane transport"/>
    <property type="evidence" value="ECO:0007669"/>
    <property type="project" value="TreeGrafter"/>
</dbReference>
<protein>
    <submittedName>
        <fullName evidence="11">Branched-chain amino acid ABC transporter permease</fullName>
    </submittedName>
</protein>